<sequence length="218" mass="23773">MLQWFMQQKIPTFALFGRQHKLDIAGIGPNKVPAFVKATRRLIDLGHQRIVYLDSLYKVSEPGTPGAAFVDALSAGGITAGSYNLPGWEGGIEGLYAYLDSSFQRTPPTAIIAGSSSNYFATLHFLLNQGIRVPQDLSLVSVDDDPHFGQCRPSVAHIRWSRRPVAQRIVRWVNNISQGKEDTRKTLIKAEFIEGGTMGPVVESGSLEVGESGESGES</sequence>
<keyword evidence="2" id="KW-0238">DNA-binding</keyword>
<protein>
    <recommendedName>
        <fullName evidence="4">Transcriptional regulator LacI/GalR-like sensor domain-containing protein</fullName>
    </recommendedName>
</protein>
<dbReference type="GO" id="GO:0003700">
    <property type="term" value="F:DNA-binding transcription factor activity"/>
    <property type="evidence" value="ECO:0007669"/>
    <property type="project" value="TreeGrafter"/>
</dbReference>
<dbReference type="Proteomes" id="UP000239907">
    <property type="component" value="Unassembled WGS sequence"/>
</dbReference>
<evidence type="ECO:0000313" key="5">
    <source>
        <dbReference type="EMBL" id="PQJ28786.1"/>
    </source>
</evidence>
<comment type="caution">
    <text evidence="5">The sequence shown here is derived from an EMBL/GenBank/DDBJ whole genome shotgun (WGS) entry which is preliminary data.</text>
</comment>
<gene>
    <name evidence="5" type="ORF">BSZ32_09955</name>
</gene>
<feature type="domain" description="Transcriptional regulator LacI/GalR-like sensor" evidence="4">
    <location>
        <begin position="40"/>
        <end position="197"/>
    </location>
</feature>
<dbReference type="PANTHER" id="PTHR30146:SF109">
    <property type="entry name" value="HTH-TYPE TRANSCRIPTIONAL REGULATOR GALS"/>
    <property type="match status" value="1"/>
</dbReference>
<dbReference type="PANTHER" id="PTHR30146">
    <property type="entry name" value="LACI-RELATED TRANSCRIPTIONAL REPRESSOR"/>
    <property type="match status" value="1"/>
</dbReference>
<dbReference type="InterPro" id="IPR028082">
    <property type="entry name" value="Peripla_BP_I"/>
</dbReference>
<evidence type="ECO:0000259" key="4">
    <source>
        <dbReference type="Pfam" id="PF13377"/>
    </source>
</evidence>
<accession>A0A2S7U197</accession>
<dbReference type="SUPFAM" id="SSF53822">
    <property type="entry name" value="Periplasmic binding protein-like I"/>
    <property type="match status" value="1"/>
</dbReference>
<keyword evidence="6" id="KW-1185">Reference proteome</keyword>
<dbReference type="EMBL" id="MQWA01000001">
    <property type="protein sequence ID" value="PQJ28786.1"/>
    <property type="molecule type" value="Genomic_DNA"/>
</dbReference>
<dbReference type="GO" id="GO:0000976">
    <property type="term" value="F:transcription cis-regulatory region binding"/>
    <property type="evidence" value="ECO:0007669"/>
    <property type="project" value="TreeGrafter"/>
</dbReference>
<dbReference type="Pfam" id="PF13377">
    <property type="entry name" value="Peripla_BP_3"/>
    <property type="match status" value="1"/>
</dbReference>
<evidence type="ECO:0000256" key="2">
    <source>
        <dbReference type="ARBA" id="ARBA00023125"/>
    </source>
</evidence>
<evidence type="ECO:0000313" key="6">
    <source>
        <dbReference type="Proteomes" id="UP000239907"/>
    </source>
</evidence>
<evidence type="ECO:0000256" key="3">
    <source>
        <dbReference type="ARBA" id="ARBA00023163"/>
    </source>
</evidence>
<keyword evidence="1" id="KW-0805">Transcription regulation</keyword>
<proteinExistence type="predicted"/>
<dbReference type="AlphaFoldDB" id="A0A2S7U197"/>
<reference evidence="5 6" key="1">
    <citation type="submission" date="2016-12" db="EMBL/GenBank/DDBJ databases">
        <title>Study of bacterial adaptation to deep sea.</title>
        <authorList>
            <person name="Song J."/>
            <person name="Yoshizawa S."/>
            <person name="Kogure K."/>
        </authorList>
    </citation>
    <scope>NUCLEOTIDE SEQUENCE [LARGE SCALE GENOMIC DNA]</scope>
    <source>
        <strain evidence="5 6">SAORIC-165</strain>
    </source>
</reference>
<keyword evidence="3" id="KW-0804">Transcription</keyword>
<organism evidence="5 6">
    <name type="scientific">Rubritalea profundi</name>
    <dbReference type="NCBI Taxonomy" id="1658618"/>
    <lineage>
        <taxon>Bacteria</taxon>
        <taxon>Pseudomonadati</taxon>
        <taxon>Verrucomicrobiota</taxon>
        <taxon>Verrucomicrobiia</taxon>
        <taxon>Verrucomicrobiales</taxon>
        <taxon>Rubritaleaceae</taxon>
        <taxon>Rubritalea</taxon>
    </lineage>
</organism>
<dbReference type="InterPro" id="IPR046335">
    <property type="entry name" value="LacI/GalR-like_sensor"/>
</dbReference>
<name>A0A2S7U197_9BACT</name>
<evidence type="ECO:0000256" key="1">
    <source>
        <dbReference type="ARBA" id="ARBA00023015"/>
    </source>
</evidence>
<dbReference type="Gene3D" id="3.40.50.2300">
    <property type="match status" value="2"/>
</dbReference>